<dbReference type="GO" id="GO:0043709">
    <property type="term" value="P:cell adhesion involved in single-species biofilm formation"/>
    <property type="evidence" value="ECO:0007669"/>
    <property type="project" value="TreeGrafter"/>
</dbReference>
<dbReference type="KEGG" id="amij:EQM06_08470"/>
<keyword evidence="1" id="KW-0175">Coiled coil</keyword>
<dbReference type="NCBIfam" id="TIGR00254">
    <property type="entry name" value="GGDEF"/>
    <property type="match status" value="1"/>
</dbReference>
<organism evidence="4 5">
    <name type="scientific">Aminipila luticellarii</name>
    <dbReference type="NCBI Taxonomy" id="2507160"/>
    <lineage>
        <taxon>Bacteria</taxon>
        <taxon>Bacillati</taxon>
        <taxon>Bacillota</taxon>
        <taxon>Clostridia</taxon>
        <taxon>Peptostreptococcales</taxon>
        <taxon>Anaerovoracaceae</taxon>
        <taxon>Aminipila</taxon>
    </lineage>
</organism>
<dbReference type="GO" id="GO:0005886">
    <property type="term" value="C:plasma membrane"/>
    <property type="evidence" value="ECO:0007669"/>
    <property type="project" value="TreeGrafter"/>
</dbReference>
<dbReference type="PANTHER" id="PTHR45138:SF9">
    <property type="entry name" value="DIGUANYLATE CYCLASE DGCM-RELATED"/>
    <property type="match status" value="1"/>
</dbReference>
<dbReference type="InterPro" id="IPR050469">
    <property type="entry name" value="Diguanylate_Cyclase"/>
</dbReference>
<dbReference type="GO" id="GO:0007165">
    <property type="term" value="P:signal transduction"/>
    <property type="evidence" value="ECO:0007669"/>
    <property type="project" value="InterPro"/>
</dbReference>
<evidence type="ECO:0000259" key="2">
    <source>
        <dbReference type="PROSITE" id="PS50885"/>
    </source>
</evidence>
<dbReference type="OrthoDB" id="9804955at2"/>
<dbReference type="InterPro" id="IPR029787">
    <property type="entry name" value="Nucleotide_cyclase"/>
</dbReference>
<dbReference type="SUPFAM" id="SSF55073">
    <property type="entry name" value="Nucleotide cyclase"/>
    <property type="match status" value="1"/>
</dbReference>
<dbReference type="Pfam" id="PF00672">
    <property type="entry name" value="HAMP"/>
    <property type="match status" value="1"/>
</dbReference>
<dbReference type="Gene3D" id="3.30.70.270">
    <property type="match status" value="1"/>
</dbReference>
<protein>
    <submittedName>
        <fullName evidence="4">Diguanylate cyclase</fullName>
    </submittedName>
</protein>
<dbReference type="GO" id="GO:1902201">
    <property type="term" value="P:negative regulation of bacterial-type flagellum-dependent cell motility"/>
    <property type="evidence" value="ECO:0007669"/>
    <property type="project" value="TreeGrafter"/>
</dbReference>
<dbReference type="AlphaFoldDB" id="A0A410PWD3"/>
<sequence>MKSVAELLQGYLHHVIYDPEHAFLDVEQLPKEFQELGSELVYFCKCLMETTALAQNIAKGNLEVDLPPPENEMAGPLKALHASLKHLTWRAQQVAKGDYQQHLDFMGEFAEAFNAMKEQLEYQRRNLLKEIEDGHEKTQALEQSNSLLQIITNQISQWIIVMDVTTSDWLYVNQQAAQILKDPDYESKWKRWMKWQADALEKNGQPYFTEMKISQGDKVQYFSVDIHPLSWYGNKALVFMFTDVSYEKEQLYDLQNAAYTDIMTQAFNRRYGMKILHEWLVGSRSFVLCFIDIDRLKSVNDTFGHSEGDRYILEVTGILHNFSLESVLCRMGGDEFMILAQDWNAAKAKERMEVLRNRLINGDFARNHSYERSISYGVVEVRADNLLSESALLSIADERMYEYKKAYRMKHKKINRILFE</sequence>
<dbReference type="InterPro" id="IPR035965">
    <property type="entry name" value="PAS-like_dom_sf"/>
</dbReference>
<reference evidence="4 5" key="1">
    <citation type="submission" date="2019-01" db="EMBL/GenBank/DDBJ databases">
        <title>Draft genomes of a novel of Aminipila strains.</title>
        <authorList>
            <person name="Ma S."/>
        </authorList>
    </citation>
    <scope>NUCLEOTIDE SEQUENCE [LARGE SCALE GENOMIC DNA]</scope>
    <source>
        <strain evidence="5">JN-39</strain>
    </source>
</reference>
<dbReference type="InterPro" id="IPR003660">
    <property type="entry name" value="HAMP_dom"/>
</dbReference>
<dbReference type="Proteomes" id="UP000287601">
    <property type="component" value="Chromosome"/>
</dbReference>
<proteinExistence type="predicted"/>
<dbReference type="InterPro" id="IPR000160">
    <property type="entry name" value="GGDEF_dom"/>
</dbReference>
<evidence type="ECO:0000259" key="3">
    <source>
        <dbReference type="PROSITE" id="PS50887"/>
    </source>
</evidence>
<keyword evidence="5" id="KW-1185">Reference proteome</keyword>
<dbReference type="PROSITE" id="PS50887">
    <property type="entry name" value="GGDEF"/>
    <property type="match status" value="1"/>
</dbReference>
<name>A0A410PWD3_9FIRM</name>
<evidence type="ECO:0000313" key="4">
    <source>
        <dbReference type="EMBL" id="QAT43252.1"/>
    </source>
</evidence>
<feature type="domain" description="HAMP" evidence="2">
    <location>
        <begin position="78"/>
        <end position="125"/>
    </location>
</feature>
<dbReference type="RefSeq" id="WP_128745898.1">
    <property type="nucleotide sequence ID" value="NZ_CP035281.1"/>
</dbReference>
<gene>
    <name evidence="4" type="ORF">EQM06_08470</name>
</gene>
<feature type="coiled-coil region" evidence="1">
    <location>
        <begin position="110"/>
        <end position="137"/>
    </location>
</feature>
<dbReference type="CDD" id="cd06225">
    <property type="entry name" value="HAMP"/>
    <property type="match status" value="1"/>
</dbReference>
<dbReference type="CDD" id="cd01949">
    <property type="entry name" value="GGDEF"/>
    <property type="match status" value="1"/>
</dbReference>
<dbReference type="SUPFAM" id="SSF55785">
    <property type="entry name" value="PYP-like sensor domain (PAS domain)"/>
    <property type="match status" value="1"/>
</dbReference>
<dbReference type="Pfam" id="PF00990">
    <property type="entry name" value="GGDEF"/>
    <property type="match status" value="1"/>
</dbReference>
<evidence type="ECO:0000256" key="1">
    <source>
        <dbReference type="SAM" id="Coils"/>
    </source>
</evidence>
<dbReference type="GO" id="GO:0052621">
    <property type="term" value="F:diguanylate cyclase activity"/>
    <property type="evidence" value="ECO:0007669"/>
    <property type="project" value="TreeGrafter"/>
</dbReference>
<dbReference type="InterPro" id="IPR043128">
    <property type="entry name" value="Rev_trsase/Diguanyl_cyclase"/>
</dbReference>
<feature type="domain" description="GGDEF" evidence="3">
    <location>
        <begin position="284"/>
        <end position="420"/>
    </location>
</feature>
<accession>A0A410PWD3</accession>
<dbReference type="EMBL" id="CP035281">
    <property type="protein sequence ID" value="QAT43252.1"/>
    <property type="molecule type" value="Genomic_DNA"/>
</dbReference>
<dbReference type="PROSITE" id="PS50885">
    <property type="entry name" value="HAMP"/>
    <property type="match status" value="1"/>
</dbReference>
<evidence type="ECO:0000313" key="5">
    <source>
        <dbReference type="Proteomes" id="UP000287601"/>
    </source>
</evidence>
<dbReference type="SMART" id="SM00267">
    <property type="entry name" value="GGDEF"/>
    <property type="match status" value="1"/>
</dbReference>
<dbReference type="PANTHER" id="PTHR45138">
    <property type="entry name" value="REGULATORY COMPONENTS OF SENSORY TRANSDUCTION SYSTEM"/>
    <property type="match status" value="1"/>
</dbReference>